<protein>
    <submittedName>
        <fullName evidence="2">Uncharacterized protein</fullName>
    </submittedName>
</protein>
<comment type="caution">
    <text evidence="2">The sequence shown here is derived from an EMBL/GenBank/DDBJ whole genome shotgun (WGS) entry which is preliminary data.</text>
</comment>
<gene>
    <name evidence="2" type="ORF">DEF21_04155</name>
    <name evidence="3" type="ORF">DHR80_04265</name>
</gene>
<feature type="region of interest" description="Disordered" evidence="1">
    <location>
        <begin position="21"/>
        <end position="45"/>
    </location>
</feature>
<accession>A0A358HPI4</accession>
<dbReference type="AlphaFoldDB" id="A0A358HPI4"/>
<organism evidence="2 5">
    <name type="scientific">Thalassospira lucentensis</name>
    <dbReference type="NCBI Taxonomy" id="168935"/>
    <lineage>
        <taxon>Bacteria</taxon>
        <taxon>Pseudomonadati</taxon>
        <taxon>Pseudomonadota</taxon>
        <taxon>Alphaproteobacteria</taxon>
        <taxon>Rhodospirillales</taxon>
        <taxon>Thalassospiraceae</taxon>
        <taxon>Thalassospira</taxon>
    </lineage>
</organism>
<proteinExistence type="predicted"/>
<evidence type="ECO:0000256" key="1">
    <source>
        <dbReference type="SAM" id="MobiDB-lite"/>
    </source>
</evidence>
<evidence type="ECO:0000313" key="2">
    <source>
        <dbReference type="EMBL" id="HBU97086.1"/>
    </source>
</evidence>
<evidence type="ECO:0000313" key="5">
    <source>
        <dbReference type="Proteomes" id="UP000264753"/>
    </source>
</evidence>
<reference evidence="4 5" key="1">
    <citation type="journal article" date="2018" name="Nat. Biotechnol.">
        <title>A standardized bacterial taxonomy based on genome phylogeny substantially revises the tree of life.</title>
        <authorList>
            <person name="Parks D.H."/>
            <person name="Chuvochina M."/>
            <person name="Waite D.W."/>
            <person name="Rinke C."/>
            <person name="Skarshewski A."/>
            <person name="Chaumeil P.A."/>
            <person name="Hugenholtz P."/>
        </authorList>
    </citation>
    <scope>NUCLEOTIDE SEQUENCE [LARGE SCALE GENOMIC DNA]</scope>
    <source>
        <strain evidence="2">UBA8707</strain>
        <strain evidence="3">UBA9881</strain>
    </source>
</reference>
<dbReference type="Proteomes" id="UP000264179">
    <property type="component" value="Unassembled WGS sequence"/>
</dbReference>
<name>A0A358HPI4_9PROT</name>
<dbReference type="EMBL" id="DOOG01000037">
    <property type="protein sequence ID" value="HBU97086.1"/>
    <property type="molecule type" value="Genomic_DNA"/>
</dbReference>
<evidence type="ECO:0000313" key="4">
    <source>
        <dbReference type="Proteomes" id="UP000264179"/>
    </source>
</evidence>
<sequence length="61" mass="7099">MRFAYFFFVCVWFKRGGQPRDHVEHINPTKNKDTRHASHPLDADRQTEKSICGAYVALAPH</sequence>
<dbReference type="Proteomes" id="UP000264753">
    <property type="component" value="Unassembled WGS sequence"/>
</dbReference>
<evidence type="ECO:0000313" key="3">
    <source>
        <dbReference type="EMBL" id="HCW66423.1"/>
    </source>
</evidence>
<dbReference type="EMBL" id="DPOP01000038">
    <property type="protein sequence ID" value="HCW66423.1"/>
    <property type="molecule type" value="Genomic_DNA"/>
</dbReference>